<dbReference type="InterPro" id="IPR007890">
    <property type="entry name" value="CHASE2"/>
</dbReference>
<feature type="transmembrane region" description="Helical" evidence="1">
    <location>
        <begin position="773"/>
        <end position="794"/>
    </location>
</feature>
<dbReference type="Pfam" id="PF05226">
    <property type="entry name" value="CHASE2"/>
    <property type="match status" value="1"/>
</dbReference>
<feature type="transmembrane region" description="Helical" evidence="1">
    <location>
        <begin position="697"/>
        <end position="723"/>
    </location>
</feature>
<accession>A0AAV3XND4</accession>
<organism evidence="3 4">
    <name type="scientific">Microseira wollei NIES-4236</name>
    <dbReference type="NCBI Taxonomy" id="2530354"/>
    <lineage>
        <taxon>Bacteria</taxon>
        <taxon>Bacillati</taxon>
        <taxon>Cyanobacteriota</taxon>
        <taxon>Cyanophyceae</taxon>
        <taxon>Oscillatoriophycideae</taxon>
        <taxon>Aerosakkonematales</taxon>
        <taxon>Aerosakkonemataceae</taxon>
        <taxon>Microseira</taxon>
    </lineage>
</organism>
<feature type="domain" description="CHASE2" evidence="2">
    <location>
        <begin position="406"/>
        <end position="719"/>
    </location>
</feature>
<gene>
    <name evidence="3" type="ORF">MiSe_86590</name>
</gene>
<dbReference type="InterPro" id="IPR024983">
    <property type="entry name" value="CHAT_dom"/>
</dbReference>
<dbReference type="SMART" id="SM01080">
    <property type="entry name" value="CHASE2"/>
    <property type="match status" value="1"/>
</dbReference>
<comment type="caution">
    <text evidence="3">The sequence shown here is derived from an EMBL/GenBank/DDBJ whole genome shotgun (WGS) entry which is preliminary data.</text>
</comment>
<evidence type="ECO:0000313" key="3">
    <source>
        <dbReference type="EMBL" id="GET43833.1"/>
    </source>
</evidence>
<evidence type="ECO:0000256" key="1">
    <source>
        <dbReference type="SAM" id="Phobius"/>
    </source>
</evidence>
<dbReference type="EMBL" id="BLAY01000259">
    <property type="protein sequence ID" value="GET43833.1"/>
    <property type="molecule type" value="Genomic_DNA"/>
</dbReference>
<reference evidence="3" key="1">
    <citation type="submission" date="2019-10" db="EMBL/GenBank/DDBJ databases">
        <title>Draft genome sequece of Microseira wollei NIES-4236.</title>
        <authorList>
            <person name="Yamaguchi H."/>
            <person name="Suzuki S."/>
            <person name="Kawachi M."/>
        </authorList>
    </citation>
    <scope>NUCLEOTIDE SEQUENCE</scope>
    <source>
        <strain evidence="3">NIES-4236</strain>
    </source>
</reference>
<evidence type="ECO:0000313" key="4">
    <source>
        <dbReference type="Proteomes" id="UP001050975"/>
    </source>
</evidence>
<sequence length="797" mass="90943">MSKLVVLELDGDFEHEGFRVTLEIGADRDNSVNPYALRQYSLQQTIKIKGNLPANPELAACLQQHWQEKYRSLGAPARIKSKKIIHKGSINQRLKECRESAYQLQSYLNSWLKSESFREIDSRLREEIHPGEAIRFLIRTDDFHLQKLPWHLWDFFERYRLAEVALSPLESKTGGNFRQKNPRKSCIKLLVILGHKEGIDIDADLCLLKNLPQIDPVVLVEPQAREINNQLWEQSWDIIFFAGHSETEGETGRIYINPTDSITIQELWYGLRKAVERGLKLAIFNSCDGLGLARQLDDLQIPQMIVMRELVPDRVAQEFLKHFIRAFAGGKSLYLAVREARQRLHDELEREFPCASWLPVIFQHPAFIPPTWQQLKGINRRQLPIPLIASVAVTVLIIAMRSLGLFQCLELQAFDQLMRSRPNEAPDPRLLVITVTEQDVQNQNPQERRGASLSDRALAQLLKKLQQYQPQVIGLDIYRDFPVDPKHPELATYLQQNQRLIAVCEVGETDKHLGIRPPAEVPKDRLSFSDFPVDPDGAIRRHFLGMASNPKSFCITDTSFSFQVAQVYLADKGIDYKRTPQGDLQIGDVVFNKLKPDTGGYHELDTRGYQLLLNYRSRSIARTIELTEILSGRIDAELPNLVKGRIVLIGTTAQTFKDYFPTPYSTGNWQDKMPGVMIQAQMTSQIISAVLDGRPLIWWWCAWGEIFWIWGWSLVGGVVGWYVRLGEADMPTARWRERPLGESHLRLGLINGIALGTLYRLCLVFLLNGGWVPLVPSALALIFTSGSVVIFAGFKEK</sequence>
<keyword evidence="4" id="KW-1185">Reference proteome</keyword>
<keyword evidence="1" id="KW-0472">Membrane</keyword>
<dbReference type="Pfam" id="PF12770">
    <property type="entry name" value="CHAT"/>
    <property type="match status" value="1"/>
</dbReference>
<dbReference type="AlphaFoldDB" id="A0AAV3XND4"/>
<proteinExistence type="predicted"/>
<protein>
    <submittedName>
        <fullName evidence="3">Chase2 sensor protein</fullName>
    </submittedName>
</protein>
<keyword evidence="1" id="KW-1133">Transmembrane helix</keyword>
<keyword evidence="1" id="KW-0812">Transmembrane</keyword>
<evidence type="ECO:0000259" key="2">
    <source>
        <dbReference type="SMART" id="SM01080"/>
    </source>
</evidence>
<name>A0AAV3XND4_9CYAN</name>
<feature type="transmembrane region" description="Helical" evidence="1">
    <location>
        <begin position="744"/>
        <end position="767"/>
    </location>
</feature>
<dbReference type="Proteomes" id="UP001050975">
    <property type="component" value="Unassembled WGS sequence"/>
</dbReference>